<keyword evidence="2" id="KW-1133">Transmembrane helix</keyword>
<dbReference type="OMA" id="SHFFANI"/>
<evidence type="ECO:0000256" key="1">
    <source>
        <dbReference type="SAM" id="MobiDB-lite"/>
    </source>
</evidence>
<feature type="transmembrane region" description="Helical" evidence="2">
    <location>
        <begin position="16"/>
        <end position="34"/>
    </location>
</feature>
<keyword evidence="2" id="KW-0472">Membrane</keyword>
<reference evidence="4" key="1">
    <citation type="journal article" date="2012" name="Nat. Biotechnol.">
        <title>Reference genome sequence of the model plant Setaria.</title>
        <authorList>
            <person name="Bennetzen J.L."/>
            <person name="Schmutz J."/>
            <person name="Wang H."/>
            <person name="Percifield R."/>
            <person name="Hawkins J."/>
            <person name="Pontaroli A.C."/>
            <person name="Estep M."/>
            <person name="Feng L."/>
            <person name="Vaughn J.N."/>
            <person name="Grimwood J."/>
            <person name="Jenkins J."/>
            <person name="Barry K."/>
            <person name="Lindquist E."/>
            <person name="Hellsten U."/>
            <person name="Deshpande S."/>
            <person name="Wang X."/>
            <person name="Wu X."/>
            <person name="Mitros T."/>
            <person name="Triplett J."/>
            <person name="Yang X."/>
            <person name="Ye C.Y."/>
            <person name="Mauro-Herrera M."/>
            <person name="Wang L."/>
            <person name="Li P."/>
            <person name="Sharma M."/>
            <person name="Sharma R."/>
            <person name="Ronald P.C."/>
            <person name="Panaud O."/>
            <person name="Kellogg E.A."/>
            <person name="Brutnell T.P."/>
            <person name="Doust A.N."/>
            <person name="Tuskan G.A."/>
            <person name="Rokhsar D."/>
            <person name="Devos K.M."/>
        </authorList>
    </citation>
    <scope>NUCLEOTIDE SEQUENCE [LARGE SCALE GENOMIC DNA]</scope>
    <source>
        <strain evidence="4">cv. Yugu1</strain>
    </source>
</reference>
<accession>K4A0X4</accession>
<evidence type="ECO:0008006" key="5">
    <source>
        <dbReference type="Google" id="ProtNLM"/>
    </source>
</evidence>
<feature type="compositionally biased region" description="Basic and acidic residues" evidence="1">
    <location>
        <begin position="447"/>
        <end position="459"/>
    </location>
</feature>
<dbReference type="FunCoup" id="K4A0X4">
    <property type="interactions" value="11"/>
</dbReference>
<feature type="region of interest" description="Disordered" evidence="1">
    <location>
        <begin position="447"/>
        <end position="480"/>
    </location>
</feature>
<dbReference type="EMBL" id="AGNK02000732">
    <property type="status" value="NOT_ANNOTATED_CDS"/>
    <property type="molecule type" value="Genomic_DNA"/>
</dbReference>
<dbReference type="Gene3D" id="3.40.395.10">
    <property type="entry name" value="Adenoviral Proteinase, Chain A"/>
    <property type="match status" value="1"/>
</dbReference>
<evidence type="ECO:0000313" key="4">
    <source>
        <dbReference type="Proteomes" id="UP000004995"/>
    </source>
</evidence>
<dbReference type="InterPro" id="IPR038765">
    <property type="entry name" value="Papain-like_cys_pep_sf"/>
</dbReference>
<evidence type="ECO:0000313" key="3">
    <source>
        <dbReference type="EnsemblPlants" id="KQL22852"/>
    </source>
</evidence>
<dbReference type="SUPFAM" id="SSF54001">
    <property type="entry name" value="Cysteine proteinases"/>
    <property type="match status" value="1"/>
</dbReference>
<feature type="transmembrane region" description="Helical" evidence="2">
    <location>
        <begin position="43"/>
        <end position="60"/>
    </location>
</feature>
<dbReference type="eggNOG" id="KOG0778">
    <property type="taxonomic scope" value="Eukaryota"/>
</dbReference>
<dbReference type="Gramene" id="KQL22852">
    <property type="protein sequence ID" value="KQL22852"/>
    <property type="gene ID" value="SETIT_032515mg"/>
</dbReference>
<dbReference type="InParanoid" id="K4A0X4"/>
<sequence>MSLSLLSRWPVRGIEVYMILSLVNLMKMMIPIFFKGTYLKHNILRFLALMILMMNLIILIDDQNDFNIHLYQEVIADYKKFKMLQNKMKITGFAKVIKNLTSNQRKVIENYGFGSLLLFDKCFVPNNFVKWVARLVDYKSGVIVVNGKIISLTKESMHNILGIPLGGRSFPTDIANGKSVVLKKFNKESIPSVEFFTNKLQSKEEVMFDEDTFICFILIALNSFLCSNASLIPSQKYFGIFDDISNYKELDWCGYILSWLLKHIKTFNEGKTKAGKQPGTLGGCLYYLAVMYFDHVDFGFRCVDDTLPRITVWKGNMIQTYSNFDLKSPGVYGFRPILDFSETCYVKSIHLLNSKSSISDDSEFLEKINSVSGCKLPTDLKTSICKAIEKHTFNLGLQESLEIKVLGEKTLTQNVRDMIRKLDEMCNLKFCASGASLRTPIRVVDSDFHGPESSSDKPSARQPYLSRDSPTGGKLPLHGPRRVVKPSTLFHGEFQTAKQKISVSNSKLKNYKSLCSLASSKFSNEDVVCLGKVRCAFLSLGESLKPGGFVNPFIISTYCYSLYVKSTGTSDTSKSHFFANIGENLLKESEQLFFPTLYNNHWFVFVVNIKDHNFVFLDSYTIKIMNFLKYVDSRIYAMMFLEHWKSPRSVLCKVFNSTDIPSIRVKIANDLIFVPGNSGMKSRVLEYDV</sequence>
<evidence type="ECO:0000256" key="2">
    <source>
        <dbReference type="SAM" id="Phobius"/>
    </source>
</evidence>
<keyword evidence="2" id="KW-0812">Transmembrane</keyword>
<proteinExistence type="predicted"/>
<dbReference type="EnsemblPlants" id="KQL22852">
    <property type="protein sequence ID" value="KQL22852"/>
    <property type="gene ID" value="SETIT_032515mg"/>
</dbReference>
<protein>
    <recommendedName>
        <fullName evidence="5">Ubiquitin-like protease family profile domain-containing protein</fullName>
    </recommendedName>
</protein>
<reference evidence="3" key="2">
    <citation type="submission" date="2018-08" db="UniProtKB">
        <authorList>
            <consortium name="EnsemblPlants"/>
        </authorList>
    </citation>
    <scope>IDENTIFICATION</scope>
    <source>
        <strain evidence="3">Yugu1</strain>
    </source>
</reference>
<name>K4A0X4_SETIT</name>
<dbReference type="PANTHER" id="PTHR34835:SF60">
    <property type="entry name" value="OS10G0490300 PROTEIN"/>
    <property type="match status" value="1"/>
</dbReference>
<dbReference type="Proteomes" id="UP000004995">
    <property type="component" value="Unassembled WGS sequence"/>
</dbReference>
<dbReference type="STRING" id="4555.K4A0X4"/>
<keyword evidence="4" id="KW-1185">Reference proteome</keyword>
<organism evidence="3 4">
    <name type="scientific">Setaria italica</name>
    <name type="common">Foxtail millet</name>
    <name type="synonym">Panicum italicum</name>
    <dbReference type="NCBI Taxonomy" id="4555"/>
    <lineage>
        <taxon>Eukaryota</taxon>
        <taxon>Viridiplantae</taxon>
        <taxon>Streptophyta</taxon>
        <taxon>Embryophyta</taxon>
        <taxon>Tracheophyta</taxon>
        <taxon>Spermatophyta</taxon>
        <taxon>Magnoliopsida</taxon>
        <taxon>Liliopsida</taxon>
        <taxon>Poales</taxon>
        <taxon>Poaceae</taxon>
        <taxon>PACMAD clade</taxon>
        <taxon>Panicoideae</taxon>
        <taxon>Panicodae</taxon>
        <taxon>Paniceae</taxon>
        <taxon>Cenchrinae</taxon>
        <taxon>Setaria</taxon>
    </lineage>
</organism>
<dbReference type="PANTHER" id="PTHR34835">
    <property type="entry name" value="OS07G0283600 PROTEIN-RELATED"/>
    <property type="match status" value="1"/>
</dbReference>
<dbReference type="HOGENOM" id="CLU_007688_2_1_1"/>
<dbReference type="AlphaFoldDB" id="K4A0X4"/>